<organism evidence="6 7">
    <name type="scientific">Halpernia humi</name>
    <dbReference type="NCBI Taxonomy" id="493375"/>
    <lineage>
        <taxon>Bacteria</taxon>
        <taxon>Pseudomonadati</taxon>
        <taxon>Bacteroidota</taxon>
        <taxon>Flavobacteriia</taxon>
        <taxon>Flavobacteriales</taxon>
        <taxon>Weeksellaceae</taxon>
        <taxon>Chryseobacterium group</taxon>
        <taxon>Halpernia</taxon>
    </lineage>
</organism>
<dbReference type="Gene3D" id="3.40.720.10">
    <property type="entry name" value="Alkaline Phosphatase, subunit A"/>
    <property type="match status" value="1"/>
</dbReference>
<dbReference type="Gene3D" id="3.30.1360.150">
    <property type="match status" value="1"/>
</dbReference>
<dbReference type="GO" id="GO:0046872">
    <property type="term" value="F:metal ion binding"/>
    <property type="evidence" value="ECO:0007669"/>
    <property type="project" value="UniProtKB-KW"/>
</dbReference>
<dbReference type="AlphaFoldDB" id="A0A1H5SNZ8"/>
<dbReference type="InterPro" id="IPR026263">
    <property type="entry name" value="Alkaline_phosphatase_prok"/>
</dbReference>
<dbReference type="SUPFAM" id="SSF53649">
    <property type="entry name" value="Alkaline phosphatase-like"/>
    <property type="match status" value="1"/>
</dbReference>
<feature type="binding site" evidence="5">
    <location>
        <begin position="157"/>
        <end position="159"/>
    </location>
    <ligand>
        <name>substrate</name>
    </ligand>
</feature>
<dbReference type="InterPro" id="IPR017850">
    <property type="entry name" value="Alkaline_phosphatase_core_sf"/>
</dbReference>
<dbReference type="EMBL" id="FNUS01000001">
    <property type="protein sequence ID" value="SEF52180.1"/>
    <property type="molecule type" value="Genomic_DNA"/>
</dbReference>
<protein>
    <submittedName>
        <fullName evidence="6">Type I phosphodiesterase / nucleotide pyrophosphatase</fullName>
    </submittedName>
</protein>
<dbReference type="PIRSF" id="PIRSF031924">
    <property type="entry name" value="Pi-irrepressible_AP"/>
    <property type="match status" value="1"/>
</dbReference>
<keyword evidence="3" id="KW-0732">Signal</keyword>
<evidence type="ECO:0000256" key="3">
    <source>
        <dbReference type="ARBA" id="ARBA00022729"/>
    </source>
</evidence>
<evidence type="ECO:0000256" key="4">
    <source>
        <dbReference type="PIRSR" id="PIRSR031924-50"/>
    </source>
</evidence>
<dbReference type="GO" id="GO:0004035">
    <property type="term" value="F:alkaline phosphatase activity"/>
    <property type="evidence" value="ECO:0007669"/>
    <property type="project" value="InterPro"/>
</dbReference>
<dbReference type="Pfam" id="PF01663">
    <property type="entry name" value="Phosphodiest"/>
    <property type="match status" value="1"/>
</dbReference>
<proteinExistence type="predicted"/>
<feature type="active site" description="Phosphothreonine intermediate" evidence="4">
    <location>
        <position position="74"/>
    </location>
</feature>
<evidence type="ECO:0000313" key="7">
    <source>
        <dbReference type="Proteomes" id="UP000236738"/>
    </source>
</evidence>
<dbReference type="InterPro" id="IPR002591">
    <property type="entry name" value="Phosphodiest/P_Trfase"/>
</dbReference>
<name>A0A1H5SNZ8_9FLAO</name>
<dbReference type="CDD" id="cd16016">
    <property type="entry name" value="AP-SPAP"/>
    <property type="match status" value="1"/>
</dbReference>
<dbReference type="PANTHER" id="PTHR10151">
    <property type="entry name" value="ECTONUCLEOTIDE PYROPHOSPHATASE/PHOSPHODIESTERASE"/>
    <property type="match status" value="1"/>
</dbReference>
<gene>
    <name evidence="6" type="ORF">SAMN05421847_0214</name>
</gene>
<keyword evidence="1 4" id="KW-0597">Phosphoprotein</keyword>
<evidence type="ECO:0000313" key="6">
    <source>
        <dbReference type="EMBL" id="SEF52180.1"/>
    </source>
</evidence>
<dbReference type="Proteomes" id="UP000236738">
    <property type="component" value="Unassembled WGS sequence"/>
</dbReference>
<keyword evidence="2" id="KW-0479">Metal-binding</keyword>
<evidence type="ECO:0000256" key="5">
    <source>
        <dbReference type="PIRSR" id="PIRSR031924-51"/>
    </source>
</evidence>
<dbReference type="PANTHER" id="PTHR10151:SF120">
    <property type="entry name" value="BIS(5'-ADENOSYL)-TRIPHOSPHATASE"/>
    <property type="match status" value="1"/>
</dbReference>
<feature type="binding site" evidence="5">
    <location>
        <position position="95"/>
    </location>
    <ligand>
        <name>substrate</name>
    </ligand>
</feature>
<reference evidence="7" key="1">
    <citation type="submission" date="2016-10" db="EMBL/GenBank/DDBJ databases">
        <authorList>
            <person name="Varghese N."/>
            <person name="Submissions S."/>
        </authorList>
    </citation>
    <scope>NUCLEOTIDE SEQUENCE [LARGE SCALE GENOMIC DNA]</scope>
    <source>
        <strain evidence="7">DSM 21580</strain>
    </source>
</reference>
<keyword evidence="7" id="KW-1185">Reference proteome</keyword>
<accession>A0A1H5SNZ8</accession>
<evidence type="ECO:0000256" key="2">
    <source>
        <dbReference type="ARBA" id="ARBA00022723"/>
    </source>
</evidence>
<evidence type="ECO:0000256" key="1">
    <source>
        <dbReference type="ARBA" id="ARBA00022553"/>
    </source>
</evidence>
<dbReference type="NCBIfam" id="NF042991">
    <property type="entry name" value="alk_phos_PafA"/>
    <property type="match status" value="1"/>
</dbReference>
<sequence>MVALAIFSTGLFAQKNNTSNVQRPKLVVGLVVDQMRWDYLYRYYDKFQNDGFKRLLNQGFAVNNVHIPYIPTYTAVGHSSIYTGSVPAIDGIPGNDWYEKSLGKSVYCTEDESVQPVGTANVKVGSQSPKNLWSTTMTDQLRLATNFQSKVVGVSLKDRASILPAGHNPTGAYWFDDSSGNFVTSSYYMKQLPKWVNDFNAKKVPDELVKNGWNTLLPISEYTESSPDNSPWEGLLGSAKTPTFPYNNFAADYQKEKDNIRTTPFGNTLTLKMAEAAINGESLGADSVTDFLAINLASTDYAGHKFGPNSVEVEDVYLRLDRDLGDFFKYLDKTVGAGNYTVFLTADHGGAHSEGFMEAHKMPTGFYGEGAKKMYNQLLKDKFGVDKLVLSYTNSQIYLDNKLMAENKLNEDEVKDFLINQLNQDKSILFAVDMKKVAQSSIPEPIKTRIMNGYNWQRSGDIQIIYHDSWLPSYSKLGTTHGAWNSYDSHIPLIFMGWGITKGETNKDYKMTDIAPTISALLKIQFPSGNIGNPITEVLGK</sequence>